<dbReference type="Proteomes" id="UP000582981">
    <property type="component" value="Unassembled WGS sequence"/>
</dbReference>
<gene>
    <name evidence="1" type="ORF">HX829_18160</name>
</gene>
<evidence type="ECO:0000313" key="2">
    <source>
        <dbReference type="Proteomes" id="UP000582981"/>
    </source>
</evidence>
<protein>
    <recommendedName>
        <fullName evidence="3">ATP-binding protein</fullName>
    </recommendedName>
</protein>
<dbReference type="SUPFAM" id="SSF52540">
    <property type="entry name" value="P-loop containing nucleoside triphosphate hydrolases"/>
    <property type="match status" value="1"/>
</dbReference>
<dbReference type="PANTHER" id="PTHR34301:SF8">
    <property type="entry name" value="ATPASE DOMAIN-CONTAINING PROTEIN"/>
    <property type="match status" value="1"/>
</dbReference>
<evidence type="ECO:0000313" key="1">
    <source>
        <dbReference type="EMBL" id="NWB48420.1"/>
    </source>
</evidence>
<dbReference type="RefSeq" id="WP_100944016.1">
    <property type="nucleotide sequence ID" value="NZ_JACAPU010000020.1"/>
</dbReference>
<comment type="caution">
    <text evidence="1">The sequence shown here is derived from an EMBL/GenBank/DDBJ whole genome shotgun (WGS) entry which is preliminary data.</text>
</comment>
<dbReference type="EMBL" id="JACAPU010000020">
    <property type="protein sequence ID" value="NWB48420.1"/>
    <property type="molecule type" value="Genomic_DNA"/>
</dbReference>
<proteinExistence type="predicted"/>
<dbReference type="AlphaFoldDB" id="A0A7Y8BLS0"/>
<organism evidence="1 2">
    <name type="scientific">Pseudomonas gingeri</name>
    <dbReference type="NCBI Taxonomy" id="117681"/>
    <lineage>
        <taxon>Bacteria</taxon>
        <taxon>Pseudomonadati</taxon>
        <taxon>Pseudomonadota</taxon>
        <taxon>Gammaproteobacteria</taxon>
        <taxon>Pseudomonadales</taxon>
        <taxon>Pseudomonadaceae</taxon>
        <taxon>Pseudomonas</taxon>
    </lineage>
</organism>
<dbReference type="PANTHER" id="PTHR34301">
    <property type="entry name" value="DNA-BINDING PROTEIN-RELATED"/>
    <property type="match status" value="1"/>
</dbReference>
<accession>A0A7Y8BLS0</accession>
<evidence type="ECO:0008006" key="3">
    <source>
        <dbReference type="Google" id="ProtNLM"/>
    </source>
</evidence>
<sequence length="372" mass="41745">MTPDRLYFPRAVLAQQVLMGFENQLQQATTLFAPRRKGKTQFLLRDLVPMAEAQGFVVAYADLWSNKDDPERVICAALAKALHETSLLTRIETWWARPKRSLKGLKVGLGMDSASAEAELAEAGIPSIHELFERFNVAGKGKALLIVDEVQHLATRPAFENFTATLRSLLTTSQGSVFAVFTGSSQDGLTNMFRRSKAPFYQFGSQLNFPDLGREFSEHFGRLYRETTGNAWEVEQAYRLYVARGMTPHYLRTLFTTSLTQGIPVKEADKIVWAGMVDEGQFTTLLQDLPPLDQLLLRGIVTGASLYADEYRRSLADELPSGLVPTTQQVQAGLERMRKRDLIANLGHGQWTVEEQALESFLRGFYRGGEEE</sequence>
<dbReference type="Gene3D" id="3.40.50.300">
    <property type="entry name" value="P-loop containing nucleotide triphosphate hydrolases"/>
    <property type="match status" value="1"/>
</dbReference>
<dbReference type="InterPro" id="IPR027417">
    <property type="entry name" value="P-loop_NTPase"/>
</dbReference>
<reference evidence="1 2" key="1">
    <citation type="submission" date="2020-04" db="EMBL/GenBank/DDBJ databases">
        <title>Molecular characterization of pseudomonads from Agaricus bisporus reveal novel blotch 2 pathogens in Western Europe.</title>
        <authorList>
            <person name="Taparia T."/>
            <person name="Krijger M."/>
            <person name="Haynes E."/>
            <person name="Elpinstone J.G."/>
            <person name="Noble R."/>
            <person name="Van Der Wolf J."/>
        </authorList>
    </citation>
    <scope>NUCLEOTIDE SEQUENCE [LARGE SCALE GENOMIC DNA]</scope>
    <source>
        <strain evidence="1 2">F1001</strain>
    </source>
</reference>
<name>A0A7Y8BLS0_9PSED</name>